<feature type="coiled-coil region" evidence="1">
    <location>
        <begin position="5"/>
        <end position="224"/>
    </location>
</feature>
<evidence type="ECO:0000256" key="2">
    <source>
        <dbReference type="SAM" id="MobiDB-lite"/>
    </source>
</evidence>
<organism evidence="3 4">
    <name type="scientific">Parasponia andersonii</name>
    <name type="common">Sponia andersonii</name>
    <dbReference type="NCBI Taxonomy" id="3476"/>
    <lineage>
        <taxon>Eukaryota</taxon>
        <taxon>Viridiplantae</taxon>
        <taxon>Streptophyta</taxon>
        <taxon>Embryophyta</taxon>
        <taxon>Tracheophyta</taxon>
        <taxon>Spermatophyta</taxon>
        <taxon>Magnoliopsida</taxon>
        <taxon>eudicotyledons</taxon>
        <taxon>Gunneridae</taxon>
        <taxon>Pentapetalae</taxon>
        <taxon>rosids</taxon>
        <taxon>fabids</taxon>
        <taxon>Rosales</taxon>
        <taxon>Cannabaceae</taxon>
        <taxon>Parasponia</taxon>
    </lineage>
</organism>
<dbReference type="PANTHER" id="PTHR35164">
    <property type="entry name" value="EXPRESSED PROTEIN"/>
    <property type="match status" value="1"/>
</dbReference>
<dbReference type="Proteomes" id="UP000237105">
    <property type="component" value="Unassembled WGS sequence"/>
</dbReference>
<feature type="coiled-coil region" evidence="1">
    <location>
        <begin position="260"/>
        <end position="393"/>
    </location>
</feature>
<keyword evidence="1" id="KW-0175">Coiled coil</keyword>
<protein>
    <recommendedName>
        <fullName evidence="5">WEB family</fullName>
    </recommendedName>
</protein>
<dbReference type="AlphaFoldDB" id="A0A2P5AY48"/>
<evidence type="ECO:0008006" key="5">
    <source>
        <dbReference type="Google" id="ProtNLM"/>
    </source>
</evidence>
<sequence length="611" mass="69841">MQQQMGQLDEELKKMEEQLYVTERERDQALSELRAMKKLAEEETKARRREESSTQKIVEVNTELNSVKVMLSNANEELNTKEHIIKSLKHELETAKGLELKLKEELASVKSSEARTMALLSESAKQVKEMEAEIEKAKESGAKMFESLISQTKKLEETRFSLEESKLEIDSLQKKVKTLESSKGHNGRHQNGLFEDDGPVREVVESLKTELYLAKDNLANAEEVGKMASSKTKNLIDEMGSLQNELKLAIVAEENSKKALDDLALALKEVATEASQVKEELGLAKAELQHSRGEEERLKLILKSNDERYKRHLEEAMKEAETYKNTAERLRLEAEDTLLAWNDKETGLVDCIRKADEERSNAQQEISRLVELLNEVENKLSVSKEENSKLRDILKQALSESNVAKEATEIARAENSELKDRLAEKDESLVFFSRENENYKLNEAAALENIKELKRLLYEATEESKKVEKDKTSSKELKETKVGKTKIGKTWSFNLKDLKFLNKNEDENGIENENENVECEIDEALRGSIFDVVDSPVDPETVNHHRKKSSSAFSNEDGEAIIQLEDFDNLDGTPFDDLENDRSSRKKKALLRRFGDLLIRRRNLHKKEPSE</sequence>
<keyword evidence="4" id="KW-1185">Reference proteome</keyword>
<gene>
    <name evidence="3" type="ORF">PanWU01x14_289780</name>
</gene>
<feature type="coiled-coil region" evidence="1">
    <location>
        <begin position="436"/>
        <end position="470"/>
    </location>
</feature>
<evidence type="ECO:0000313" key="4">
    <source>
        <dbReference type="Proteomes" id="UP000237105"/>
    </source>
</evidence>
<evidence type="ECO:0000256" key="1">
    <source>
        <dbReference type="SAM" id="Coils"/>
    </source>
</evidence>
<accession>A0A2P5AY48</accession>
<evidence type="ECO:0000313" key="3">
    <source>
        <dbReference type="EMBL" id="PON41455.1"/>
    </source>
</evidence>
<dbReference type="OrthoDB" id="774313at2759"/>
<feature type="region of interest" description="Disordered" evidence="2">
    <location>
        <begin position="536"/>
        <end position="555"/>
    </location>
</feature>
<comment type="caution">
    <text evidence="3">The sequence shown here is derived from an EMBL/GenBank/DDBJ whole genome shotgun (WGS) entry which is preliminary data.</text>
</comment>
<name>A0A2P5AY48_PARAD</name>
<proteinExistence type="predicted"/>
<dbReference type="PANTHER" id="PTHR35164:SF9">
    <property type="entry name" value="EXPRESSED PROTEIN"/>
    <property type="match status" value="1"/>
</dbReference>
<dbReference type="EMBL" id="JXTB01000415">
    <property type="protein sequence ID" value="PON41455.1"/>
    <property type="molecule type" value="Genomic_DNA"/>
</dbReference>
<reference evidence="4" key="1">
    <citation type="submission" date="2016-06" db="EMBL/GenBank/DDBJ databases">
        <title>Parallel loss of symbiosis genes in relatives of nitrogen-fixing non-legume Parasponia.</title>
        <authorList>
            <person name="Van Velzen R."/>
            <person name="Holmer R."/>
            <person name="Bu F."/>
            <person name="Rutten L."/>
            <person name="Van Zeijl A."/>
            <person name="Liu W."/>
            <person name="Santuari L."/>
            <person name="Cao Q."/>
            <person name="Sharma T."/>
            <person name="Shen D."/>
            <person name="Roswanjaya Y."/>
            <person name="Wardhani T."/>
            <person name="Kalhor M.S."/>
            <person name="Jansen J."/>
            <person name="Van den Hoogen J."/>
            <person name="Gungor B."/>
            <person name="Hartog M."/>
            <person name="Hontelez J."/>
            <person name="Verver J."/>
            <person name="Yang W.-C."/>
            <person name="Schijlen E."/>
            <person name="Repin R."/>
            <person name="Schilthuizen M."/>
            <person name="Schranz E."/>
            <person name="Heidstra R."/>
            <person name="Miyata K."/>
            <person name="Fedorova E."/>
            <person name="Kohlen W."/>
            <person name="Bisseling T."/>
            <person name="Smit S."/>
            <person name="Geurts R."/>
        </authorList>
    </citation>
    <scope>NUCLEOTIDE SEQUENCE [LARGE SCALE GENOMIC DNA]</scope>
    <source>
        <strain evidence="4">cv. WU1-14</strain>
    </source>
</reference>
<dbReference type="STRING" id="3476.A0A2P5AY48"/>